<feature type="transmembrane region" description="Helical" evidence="1">
    <location>
        <begin position="7"/>
        <end position="29"/>
    </location>
</feature>
<dbReference type="EMBL" id="SNRW01010356">
    <property type="protein sequence ID" value="KAA6376690.1"/>
    <property type="molecule type" value="Genomic_DNA"/>
</dbReference>
<evidence type="ECO:0000313" key="2">
    <source>
        <dbReference type="EMBL" id="KAA6376690.1"/>
    </source>
</evidence>
<protein>
    <submittedName>
        <fullName evidence="2">Uncharacterized protein</fullName>
    </submittedName>
</protein>
<name>A0A5J4V2R7_9EUKA</name>
<sequence>MNLISLVVSIFNYVFYGANFLLSVISLSIPDQAQELINVFKKLWSYLDVMVIPISIAVYIVKFFYHRKMTKDKHWSQYMIDELYYLVQLAIETKDLKLAQHYRYLITLKLINQSNQNESIRDKANPV</sequence>
<accession>A0A5J4V2R7</accession>
<dbReference type="AlphaFoldDB" id="A0A5J4V2R7"/>
<organism evidence="2 3">
    <name type="scientific">Streblomastix strix</name>
    <dbReference type="NCBI Taxonomy" id="222440"/>
    <lineage>
        <taxon>Eukaryota</taxon>
        <taxon>Metamonada</taxon>
        <taxon>Preaxostyla</taxon>
        <taxon>Oxymonadida</taxon>
        <taxon>Streblomastigidae</taxon>
        <taxon>Streblomastix</taxon>
    </lineage>
</organism>
<keyword evidence="1" id="KW-1133">Transmembrane helix</keyword>
<comment type="caution">
    <text evidence="2">The sequence shown here is derived from an EMBL/GenBank/DDBJ whole genome shotgun (WGS) entry which is preliminary data.</text>
</comment>
<feature type="transmembrane region" description="Helical" evidence="1">
    <location>
        <begin position="44"/>
        <end position="65"/>
    </location>
</feature>
<dbReference type="Proteomes" id="UP000324800">
    <property type="component" value="Unassembled WGS sequence"/>
</dbReference>
<proteinExistence type="predicted"/>
<reference evidence="2 3" key="1">
    <citation type="submission" date="2019-03" db="EMBL/GenBank/DDBJ databases">
        <title>Single cell metagenomics reveals metabolic interactions within the superorganism composed of flagellate Streblomastix strix and complex community of Bacteroidetes bacteria on its surface.</title>
        <authorList>
            <person name="Treitli S.C."/>
            <person name="Kolisko M."/>
            <person name="Husnik F."/>
            <person name="Keeling P."/>
            <person name="Hampl V."/>
        </authorList>
    </citation>
    <scope>NUCLEOTIDE SEQUENCE [LARGE SCALE GENOMIC DNA]</scope>
    <source>
        <strain evidence="2">ST1C</strain>
    </source>
</reference>
<keyword evidence="1" id="KW-0472">Membrane</keyword>
<keyword evidence="1" id="KW-0812">Transmembrane</keyword>
<gene>
    <name evidence="2" type="ORF">EZS28_027785</name>
</gene>
<evidence type="ECO:0000313" key="3">
    <source>
        <dbReference type="Proteomes" id="UP000324800"/>
    </source>
</evidence>
<evidence type="ECO:0000256" key="1">
    <source>
        <dbReference type="SAM" id="Phobius"/>
    </source>
</evidence>